<dbReference type="Proteomes" id="UP000287853">
    <property type="component" value="Unassembled WGS sequence"/>
</dbReference>
<keyword evidence="2" id="KW-1185">Reference proteome</keyword>
<organism evidence="1 2">
    <name type="scientific">Candidatus Electrothrix aarhusensis</name>
    <dbReference type="NCBI Taxonomy" id="1859131"/>
    <lineage>
        <taxon>Bacteria</taxon>
        <taxon>Pseudomonadati</taxon>
        <taxon>Thermodesulfobacteriota</taxon>
        <taxon>Desulfobulbia</taxon>
        <taxon>Desulfobulbales</taxon>
        <taxon>Desulfobulbaceae</taxon>
        <taxon>Candidatus Electrothrix</taxon>
    </lineage>
</organism>
<proteinExistence type="predicted"/>
<accession>A0A3S3RM55</accession>
<evidence type="ECO:0000313" key="1">
    <source>
        <dbReference type="EMBL" id="RWX42982.1"/>
    </source>
</evidence>
<sequence length="102" mass="11978">MVSSIIRSQQECSSPEYDALPFKKAVEKEDEVKRGTSPIYAQRSWSNRVSNKEQERGRKVRMGFRGAVVDFVNLPPFFKKGFFNHYRMVVEIARRDICMQEK</sequence>
<dbReference type="AlphaFoldDB" id="A0A3S3RM55"/>
<protein>
    <submittedName>
        <fullName evidence="1">Uncharacterized protein</fullName>
    </submittedName>
</protein>
<name>A0A3S3RM55_9BACT</name>
<comment type="caution">
    <text evidence="1">The sequence shown here is derived from an EMBL/GenBank/DDBJ whole genome shotgun (WGS) entry which is preliminary data.</text>
</comment>
<evidence type="ECO:0000313" key="2">
    <source>
        <dbReference type="Proteomes" id="UP000287853"/>
    </source>
</evidence>
<dbReference type="EMBL" id="MTKO01000136">
    <property type="protein sequence ID" value="RWX42982.1"/>
    <property type="molecule type" value="Genomic_DNA"/>
</dbReference>
<gene>
    <name evidence="1" type="ORF">H206_03289</name>
</gene>
<reference evidence="1 2" key="1">
    <citation type="submission" date="2017-01" db="EMBL/GenBank/DDBJ databases">
        <title>The cable genome- insights into the physiology and evolution of filamentous bacteria capable of sulfide oxidation via long distance electron transfer.</title>
        <authorList>
            <person name="Schreiber L."/>
            <person name="Bjerg J.T."/>
            <person name="Boggild A."/>
            <person name="Van De Vossenberg J."/>
            <person name="Meysman F."/>
            <person name="Nielsen L.P."/>
            <person name="Schramm A."/>
            <person name="Kjeldsen K.U."/>
        </authorList>
    </citation>
    <scope>NUCLEOTIDE SEQUENCE [LARGE SCALE GENOMIC DNA]</scope>
    <source>
        <strain evidence="1">MCF</strain>
    </source>
</reference>